<evidence type="ECO:0000313" key="1">
    <source>
        <dbReference type="EMBL" id="KOO36060.1"/>
    </source>
</evidence>
<protein>
    <submittedName>
        <fullName evidence="1">Uncharacterized protein</fullName>
    </submittedName>
</protein>
<reference evidence="2" key="1">
    <citation type="journal article" date="2015" name="PLoS Genet.">
        <title>Genome Sequence and Transcriptome Analyses of Chrysochromulina tobin: Metabolic Tools for Enhanced Algal Fitness in the Prominent Order Prymnesiales (Haptophyceae).</title>
        <authorList>
            <person name="Hovde B.T."/>
            <person name="Deodato C.R."/>
            <person name="Hunsperger H.M."/>
            <person name="Ryken S.A."/>
            <person name="Yost W."/>
            <person name="Jha R.K."/>
            <person name="Patterson J."/>
            <person name="Monnat R.J. Jr."/>
            <person name="Barlow S.B."/>
            <person name="Starkenburg S.R."/>
            <person name="Cattolico R.A."/>
        </authorList>
    </citation>
    <scope>NUCLEOTIDE SEQUENCE</scope>
    <source>
        <strain evidence="2">CCMP291</strain>
    </source>
</reference>
<organism evidence="1 2">
    <name type="scientific">Chrysochromulina tobinii</name>
    <dbReference type="NCBI Taxonomy" id="1460289"/>
    <lineage>
        <taxon>Eukaryota</taxon>
        <taxon>Haptista</taxon>
        <taxon>Haptophyta</taxon>
        <taxon>Prymnesiophyceae</taxon>
        <taxon>Prymnesiales</taxon>
        <taxon>Chrysochromulinaceae</taxon>
        <taxon>Chrysochromulina</taxon>
    </lineage>
</organism>
<keyword evidence="2" id="KW-1185">Reference proteome</keyword>
<comment type="caution">
    <text evidence="1">The sequence shown here is derived from an EMBL/GenBank/DDBJ whole genome shotgun (WGS) entry which is preliminary data.</text>
</comment>
<accession>A0A0M0KB50</accession>
<proteinExistence type="predicted"/>
<dbReference type="AlphaFoldDB" id="A0A0M0KB50"/>
<evidence type="ECO:0000313" key="2">
    <source>
        <dbReference type="Proteomes" id="UP000037460"/>
    </source>
</evidence>
<dbReference type="EMBL" id="JWZX01000648">
    <property type="protein sequence ID" value="KOO36060.1"/>
    <property type="molecule type" value="Genomic_DNA"/>
</dbReference>
<name>A0A0M0KB50_9EUKA</name>
<gene>
    <name evidence="1" type="ORF">Ctob_015505</name>
</gene>
<sequence length="114" mass="13344">MDIGKYRAEKAPPSALHDKYREVLNKVICDTAVQEQRIRDRQVRERIRERRSKGPDESADAMITAMRKLASESEAELEEMHQLVHKERWEHHRAACDQFMEHFPDLSAEESLGS</sequence>
<dbReference type="Proteomes" id="UP000037460">
    <property type="component" value="Unassembled WGS sequence"/>
</dbReference>